<proteinExistence type="predicted"/>
<name>M1LW68_9PROT</name>
<evidence type="ECO:0000313" key="1">
    <source>
        <dbReference type="EMBL" id="AGF49772.1"/>
    </source>
</evidence>
<dbReference type="InterPro" id="IPR050238">
    <property type="entry name" value="DNA_Rep/Repair_Clamp_Loader"/>
</dbReference>
<dbReference type="HOGENOM" id="CLU_006229_4_3_4"/>
<dbReference type="KEGG" id="kbt:BCUE_0580"/>
<dbReference type="SUPFAM" id="SSF52540">
    <property type="entry name" value="P-loop containing nucleoside triphosphate hydrolases"/>
    <property type="match status" value="1"/>
</dbReference>
<reference evidence="1 2" key="1">
    <citation type="journal article" date="2013" name="Genome Biol. Evol.">
        <title>Genome evolution and phylogenomic analysis of candidatus kinetoplastibacterium, the betaproteobacterial endosymbionts of strigomonas and angomonas.</title>
        <authorList>
            <person name="Alves J.M."/>
            <person name="Serrano M.G."/>
            <person name="Maia da Silva F."/>
            <person name="Voegtly L.J."/>
            <person name="Matveyev A.V."/>
            <person name="Teixeira M.M."/>
            <person name="Camargo E.P."/>
            <person name="Buck G.A."/>
        </authorList>
    </citation>
    <scope>NUCLEOTIDE SEQUENCE [LARGE SCALE GENOMIC DNA]</scope>
    <source>
        <strain evidence="1 2">TCC012E</strain>
    </source>
</reference>
<dbReference type="PANTHER" id="PTHR11669">
    <property type="entry name" value="REPLICATION FACTOR C / DNA POLYMERASE III GAMMA-TAU SUBUNIT"/>
    <property type="match status" value="1"/>
</dbReference>
<dbReference type="RefSeq" id="WP_015238021.1">
    <property type="nucleotide sequence ID" value="NC_020285.1"/>
</dbReference>
<sequence length="349" mass="40425">MTFFLPWQLELADIYLRKQDRIYSNIIYGSDGIGKFEFVFSYAASLLCETKHNTIACGNCVSCNLITKNNHPDLKFIHPEYMSKSEIFAGDINFRHMAASENNNLSREIRIQQIRDLLPWLNITSHRGIKKIIVIYSAESLNDVSSNALLKILEEPPLGVVFLMVTNKLHRLSPTIISRCQLIYLPIPTKNSSLNWLSMATESDISNLGKWLMFTGGAPLKSFFLSRDLNDPCYSWIMNFINHLSLKGDFKLYSFLDENFDKLSLFEWISFFQKFYFDLMLLKFGQDVRYFIGIKNTVFEISKKLNIDNILDMLLWLNKKNSLIVNNNINAKLLVNVLLQKITTQINKL</sequence>
<accession>M1LW68</accession>
<keyword evidence="1" id="KW-0548">Nucleotidyltransferase</keyword>
<dbReference type="GO" id="GO:0009360">
    <property type="term" value="C:DNA polymerase III complex"/>
    <property type="evidence" value="ECO:0007669"/>
    <property type="project" value="TreeGrafter"/>
</dbReference>
<dbReference type="EC" id="2.7.7.7" evidence="1"/>
<dbReference type="InterPro" id="IPR027417">
    <property type="entry name" value="P-loop_NTPase"/>
</dbReference>
<keyword evidence="2" id="KW-1185">Reference proteome</keyword>
<dbReference type="PANTHER" id="PTHR11669:SF8">
    <property type="entry name" value="DNA POLYMERASE III SUBUNIT DELTA"/>
    <property type="match status" value="1"/>
</dbReference>
<gene>
    <name evidence="1" type="ORF">BCUE_0580</name>
</gene>
<protein>
    <submittedName>
        <fullName evidence="1">DNA polymerase III subunit delta</fullName>
        <ecNumber evidence="1">2.7.7.7</ecNumber>
    </submittedName>
</protein>
<dbReference type="Pfam" id="PF13177">
    <property type="entry name" value="DNA_pol3_delta2"/>
    <property type="match status" value="1"/>
</dbReference>
<dbReference type="PATRIC" id="fig|1208922.3.peg.326"/>
<dbReference type="AlphaFoldDB" id="M1LW68"/>
<dbReference type="GO" id="GO:0006261">
    <property type="term" value="P:DNA-templated DNA replication"/>
    <property type="evidence" value="ECO:0007669"/>
    <property type="project" value="TreeGrafter"/>
</dbReference>
<evidence type="ECO:0000313" key="2">
    <source>
        <dbReference type="Proteomes" id="UP000011563"/>
    </source>
</evidence>
<dbReference type="Proteomes" id="UP000011563">
    <property type="component" value="Chromosome"/>
</dbReference>
<dbReference type="GO" id="GO:0003887">
    <property type="term" value="F:DNA-directed DNA polymerase activity"/>
    <property type="evidence" value="ECO:0007669"/>
    <property type="project" value="UniProtKB-EC"/>
</dbReference>
<dbReference type="EMBL" id="CP003807">
    <property type="protein sequence ID" value="AGF49772.1"/>
    <property type="molecule type" value="Genomic_DNA"/>
</dbReference>
<dbReference type="Gene3D" id="3.40.50.300">
    <property type="entry name" value="P-loop containing nucleotide triphosphate hydrolases"/>
    <property type="match status" value="1"/>
</dbReference>
<organism evidence="1 2">
    <name type="scientific">Candidatus Kinetoplastidibacterium blastocrithidiae TCC012E</name>
    <dbReference type="NCBI Taxonomy" id="1208922"/>
    <lineage>
        <taxon>Bacteria</taxon>
        <taxon>Pseudomonadati</taxon>
        <taxon>Pseudomonadota</taxon>
        <taxon>Betaproteobacteria</taxon>
        <taxon>Candidatus Kinetoplastidibacterium</taxon>
    </lineage>
</organism>
<keyword evidence="1" id="KW-0808">Transferase</keyword>